<keyword evidence="3" id="KW-0560">Oxidoreductase</keyword>
<dbReference type="AlphaFoldDB" id="A0A6G3XNE4"/>
<proteinExistence type="predicted"/>
<feature type="region of interest" description="Disordered" evidence="1">
    <location>
        <begin position="41"/>
        <end position="64"/>
    </location>
</feature>
<dbReference type="InterPro" id="IPR036188">
    <property type="entry name" value="FAD/NAD-bd_sf"/>
</dbReference>
<dbReference type="Gene3D" id="3.50.50.60">
    <property type="entry name" value="FAD/NAD(P)-binding domain"/>
    <property type="match status" value="1"/>
</dbReference>
<organism evidence="3">
    <name type="scientific">Streptomyces sp. SID7499</name>
    <dbReference type="NCBI Taxonomy" id="2706086"/>
    <lineage>
        <taxon>Bacteria</taxon>
        <taxon>Bacillati</taxon>
        <taxon>Actinomycetota</taxon>
        <taxon>Actinomycetes</taxon>
        <taxon>Kitasatosporales</taxon>
        <taxon>Streptomycetaceae</taxon>
        <taxon>Streptomyces</taxon>
    </lineage>
</organism>
<reference evidence="3" key="1">
    <citation type="submission" date="2020-01" db="EMBL/GenBank/DDBJ databases">
        <title>Insect and environment-associated Actinomycetes.</title>
        <authorList>
            <person name="Currrie C."/>
            <person name="Chevrette M."/>
            <person name="Carlson C."/>
            <person name="Stubbendieck R."/>
            <person name="Wendt-Pienkowski E."/>
        </authorList>
    </citation>
    <scope>NUCLEOTIDE SEQUENCE</scope>
    <source>
        <strain evidence="3">SID7499</strain>
    </source>
</reference>
<comment type="caution">
    <text evidence="3">The sequence shown here is derived from an EMBL/GenBank/DDBJ whole genome shotgun (WGS) entry which is preliminary data.</text>
</comment>
<feature type="domain" description="FAD-binding" evidence="2">
    <location>
        <begin position="8"/>
        <end position="97"/>
    </location>
</feature>
<feature type="non-terminal residue" evidence="3">
    <location>
        <position position="1"/>
    </location>
</feature>
<dbReference type="SUPFAM" id="SSF51905">
    <property type="entry name" value="FAD/NAD(P)-binding domain"/>
    <property type="match status" value="1"/>
</dbReference>
<dbReference type="GO" id="GO:0004497">
    <property type="term" value="F:monooxygenase activity"/>
    <property type="evidence" value="ECO:0007669"/>
    <property type="project" value="UniProtKB-KW"/>
</dbReference>
<feature type="non-terminal residue" evidence="3">
    <location>
        <position position="97"/>
    </location>
</feature>
<keyword evidence="3" id="KW-0503">Monooxygenase</keyword>
<sequence>APSADARYGRGWLIAQWRLEGILRDRLAGYGVRVEPGREVVGLAQGRNEDESGSGSDGDYGGHGAYGGHVDVTYADGPAGRARYVVGCDGAHSSVRK</sequence>
<evidence type="ECO:0000259" key="2">
    <source>
        <dbReference type="Pfam" id="PF01494"/>
    </source>
</evidence>
<gene>
    <name evidence="3" type="ORF">G3M58_73555</name>
</gene>
<accession>A0A6G3XNE4</accession>
<dbReference type="InterPro" id="IPR002938">
    <property type="entry name" value="FAD-bd"/>
</dbReference>
<feature type="compositionally biased region" description="Gly residues" evidence="1">
    <location>
        <begin position="55"/>
        <end position="64"/>
    </location>
</feature>
<dbReference type="Pfam" id="PF01494">
    <property type="entry name" value="FAD_binding_3"/>
    <property type="match status" value="1"/>
</dbReference>
<protein>
    <submittedName>
        <fullName evidence="3">Monooxygenase</fullName>
    </submittedName>
</protein>
<evidence type="ECO:0000256" key="1">
    <source>
        <dbReference type="SAM" id="MobiDB-lite"/>
    </source>
</evidence>
<dbReference type="EMBL" id="JAAGMN010007780">
    <property type="protein sequence ID" value="NEE19184.1"/>
    <property type="molecule type" value="Genomic_DNA"/>
</dbReference>
<evidence type="ECO:0000313" key="3">
    <source>
        <dbReference type="EMBL" id="NEE19184.1"/>
    </source>
</evidence>
<name>A0A6G3XNE4_9ACTN</name>
<dbReference type="GO" id="GO:0071949">
    <property type="term" value="F:FAD binding"/>
    <property type="evidence" value="ECO:0007669"/>
    <property type="project" value="InterPro"/>
</dbReference>